<gene>
    <name evidence="2" type="ORF">JI435_142770</name>
</gene>
<dbReference type="EMBL" id="CP069036">
    <property type="protein sequence ID" value="QRD02925.1"/>
    <property type="molecule type" value="Genomic_DNA"/>
</dbReference>
<evidence type="ECO:0000313" key="2">
    <source>
        <dbReference type="EMBL" id="QRD02925.1"/>
    </source>
</evidence>
<accession>A0A7U2FCT5</accession>
<feature type="region of interest" description="Disordered" evidence="1">
    <location>
        <begin position="737"/>
        <end position="791"/>
    </location>
</feature>
<sequence>MPTYYARGVTVRLGVNPLADTITPSITLKKGDVAKKQCEKPEKELLNSHLLPEQRVDFPGDEHGFELNWLGDAPFMQARVGDSLFEGATSSNAVQTAPLANSARLRRQPAKESYKAYGYEPLALSLHVMTSDTTFVSGMDRQNKLQLKIEVFFNGQLSSCLFLPPYEIRSNTKTHHQVFAGYRIDYLAERPWVILPPHTAADGSPVKSDKLLSAKQRWKDISTALGREASQRGTDSQGNIPPSSHFLGALATSRMPDQVVAWQKPGCRHFGVIDVVITAGEGRKVTSGATYLTRPQRFTDENFPLSNVGGFDEDADGESDSDYEPLPKRQALNHQFPAMSCGPEYIQAPLSHNKSVFQSIQETPMCQLSSTPPQFPSTETPPFGPDRSIHELSRFSHDPLLSSERGPASYMKHSSNTDPTVHMGAASIDFQSQVPMRFGEQERRASVDSAFAPSFVPNASYLWPPLLDLGRHSHVPASSPRHVANMVSSTTPVAHQDVLAFSGLPFLAPHNRRFSMPLPPTGFFTVPVKPRPSLSPMKKSHPTNLRMPQRGFLLKRLIIVGKGGVMLVDYEWSIAQHIAVNEHPAGHCGSNVPQKSSVLASSERVLSSDTLFHDLPSSGMAQCDLLPAKASAQSRKAPYELTKDGNKRASSTRATNGQSIPQGHRSDIKDGGIMSLDSVVRTDSALPSQKVEGNARDVAHSPLPQRRTTAATTILGVQGPKAITFLYDDPEAMIREEKRNARRSKSPIKPKDKPSTTRKFKTLAPDEIAAPAKDMGALSSPLSSLATTPEVEYEPKAKSIPIILSSSAETGPLPQVDGSPAHKIDTISSPTAANIARSAPQFSVPPASSTPRNSPSPNAKKRKNESGRYLAKQPRSPDRLKTTSNPLLNRDCVIAFAESQDKESERGVLRQIKSERQGVFAEVHVVFATRFYVAGN</sequence>
<protein>
    <submittedName>
        <fullName evidence="2">Uncharacterized protein</fullName>
    </submittedName>
</protein>
<name>A0A7U2FCT5_PHANO</name>
<keyword evidence="3" id="KW-1185">Reference proteome</keyword>
<feature type="region of interest" description="Disordered" evidence="1">
    <location>
        <begin position="685"/>
        <end position="707"/>
    </location>
</feature>
<reference evidence="3" key="1">
    <citation type="journal article" date="2021" name="BMC Genomics">
        <title>Chromosome-level genome assembly and manually-curated proteome of model necrotroph Parastagonospora nodorum Sn15 reveals a genome-wide trove of candidate effector homologs, and redundancy of virulence-related functions within an accessory chromosome.</title>
        <authorList>
            <person name="Bertazzoni S."/>
            <person name="Jones D.A.B."/>
            <person name="Phan H.T."/>
            <person name="Tan K.-C."/>
            <person name="Hane J.K."/>
        </authorList>
    </citation>
    <scope>NUCLEOTIDE SEQUENCE [LARGE SCALE GENOMIC DNA]</scope>
    <source>
        <strain evidence="3">SN15 / ATCC MYA-4574 / FGSC 10173)</strain>
    </source>
</reference>
<proteinExistence type="predicted"/>
<dbReference type="Proteomes" id="UP000663193">
    <property type="component" value="Chromosome 14"/>
</dbReference>
<feature type="compositionally biased region" description="Acidic residues" evidence="1">
    <location>
        <begin position="311"/>
        <end position="323"/>
    </location>
</feature>
<evidence type="ECO:0000256" key="1">
    <source>
        <dbReference type="SAM" id="MobiDB-lite"/>
    </source>
</evidence>
<dbReference type="OrthoDB" id="3556832at2759"/>
<feature type="region of interest" description="Disordered" evidence="1">
    <location>
        <begin position="837"/>
        <end position="885"/>
    </location>
</feature>
<evidence type="ECO:0000313" key="3">
    <source>
        <dbReference type="Proteomes" id="UP000663193"/>
    </source>
</evidence>
<feature type="compositionally biased region" description="Polar residues" evidence="1">
    <location>
        <begin position="846"/>
        <end position="857"/>
    </location>
</feature>
<dbReference type="VEuPathDB" id="FungiDB:JI435_142770"/>
<organism evidence="2 3">
    <name type="scientific">Phaeosphaeria nodorum (strain SN15 / ATCC MYA-4574 / FGSC 10173)</name>
    <name type="common">Glume blotch fungus</name>
    <name type="synonym">Parastagonospora nodorum</name>
    <dbReference type="NCBI Taxonomy" id="321614"/>
    <lineage>
        <taxon>Eukaryota</taxon>
        <taxon>Fungi</taxon>
        <taxon>Dikarya</taxon>
        <taxon>Ascomycota</taxon>
        <taxon>Pezizomycotina</taxon>
        <taxon>Dothideomycetes</taxon>
        <taxon>Pleosporomycetidae</taxon>
        <taxon>Pleosporales</taxon>
        <taxon>Pleosporineae</taxon>
        <taxon>Phaeosphaeriaceae</taxon>
        <taxon>Parastagonospora</taxon>
    </lineage>
</organism>
<feature type="region of interest" description="Disordered" evidence="1">
    <location>
        <begin position="303"/>
        <end position="324"/>
    </location>
</feature>
<feature type="compositionally biased region" description="Basic and acidic residues" evidence="1">
    <location>
        <begin position="637"/>
        <end position="647"/>
    </location>
</feature>
<dbReference type="AlphaFoldDB" id="A0A7U2FCT5"/>
<feature type="compositionally biased region" description="Polar residues" evidence="1">
    <location>
        <begin position="648"/>
        <end position="661"/>
    </location>
</feature>
<feature type="compositionally biased region" description="Low complexity" evidence="1">
    <location>
        <begin position="777"/>
        <end position="789"/>
    </location>
</feature>
<feature type="region of interest" description="Disordered" evidence="1">
    <location>
        <begin position="634"/>
        <end position="671"/>
    </location>
</feature>